<dbReference type="EMBL" id="LNQE01001385">
    <property type="protein sequence ID" value="KUG18396.1"/>
    <property type="molecule type" value="Genomic_DNA"/>
</dbReference>
<keyword evidence="1" id="KW-0175">Coiled coil</keyword>
<feature type="coiled-coil region" evidence="1">
    <location>
        <begin position="81"/>
        <end position="108"/>
    </location>
</feature>
<name>A0A0W8FBX4_9ZZZZ</name>
<sequence>MINAIGYGDMRYVDSLSGLLKYYEALMQRGGLVARAGEVRSLKLGLILDLLKAVGIPEGHKSGLISAVLRGWDMNCRNRSVVQVEEELQAISISINALQNELAAAKNQWGPKARLRLDTAVLVALPLMPTDLKSDEVGKIQDLLRRTMNCLKAKMEG</sequence>
<evidence type="ECO:0000256" key="1">
    <source>
        <dbReference type="SAM" id="Coils"/>
    </source>
</evidence>
<protein>
    <submittedName>
        <fullName evidence="2">Uncharacterized protein</fullName>
    </submittedName>
</protein>
<evidence type="ECO:0000313" key="2">
    <source>
        <dbReference type="EMBL" id="KUG18396.1"/>
    </source>
</evidence>
<organism evidence="2">
    <name type="scientific">hydrocarbon metagenome</name>
    <dbReference type="NCBI Taxonomy" id="938273"/>
    <lineage>
        <taxon>unclassified sequences</taxon>
        <taxon>metagenomes</taxon>
        <taxon>ecological metagenomes</taxon>
    </lineage>
</organism>
<gene>
    <name evidence="2" type="ORF">ASZ90_011898</name>
</gene>
<proteinExistence type="predicted"/>
<accession>A0A0W8FBX4</accession>
<dbReference type="AlphaFoldDB" id="A0A0W8FBX4"/>
<comment type="caution">
    <text evidence="2">The sequence shown here is derived from an EMBL/GenBank/DDBJ whole genome shotgun (WGS) entry which is preliminary data.</text>
</comment>
<reference evidence="2" key="1">
    <citation type="journal article" date="2015" name="Proc. Natl. Acad. Sci. U.S.A.">
        <title>Networks of energetic and metabolic interactions define dynamics in microbial communities.</title>
        <authorList>
            <person name="Embree M."/>
            <person name="Liu J.K."/>
            <person name="Al-Bassam M.M."/>
            <person name="Zengler K."/>
        </authorList>
    </citation>
    <scope>NUCLEOTIDE SEQUENCE</scope>
</reference>